<dbReference type="Pfam" id="PF00005">
    <property type="entry name" value="ABC_tran"/>
    <property type="match status" value="1"/>
</dbReference>
<evidence type="ECO:0000256" key="5">
    <source>
        <dbReference type="ARBA" id="ARBA00022505"/>
    </source>
</evidence>
<dbReference type="Proteomes" id="UP000663292">
    <property type="component" value="Chromosome"/>
</dbReference>
<evidence type="ECO:0000256" key="16">
    <source>
        <dbReference type="ARBA" id="ARBA00057369"/>
    </source>
</evidence>
<dbReference type="InterPro" id="IPR003439">
    <property type="entry name" value="ABC_transporter-like_ATP-bd"/>
</dbReference>
<evidence type="ECO:0000256" key="7">
    <source>
        <dbReference type="ARBA" id="ARBA00022840"/>
    </source>
</evidence>
<dbReference type="SUPFAM" id="SSF52540">
    <property type="entry name" value="P-loop containing nucleoside triphosphate hydrolases"/>
    <property type="match status" value="1"/>
</dbReference>
<evidence type="ECO:0000256" key="11">
    <source>
        <dbReference type="ARBA" id="ARBA00038307"/>
    </source>
</evidence>
<evidence type="ECO:0000256" key="10">
    <source>
        <dbReference type="ARBA" id="ARBA00023136"/>
    </source>
</evidence>
<comment type="subcellular location">
    <subcellularLocation>
        <location evidence="1">Cell membrane</location>
        <topology evidence="1">Peripheral membrane protein</topology>
    </subcellularLocation>
</comment>
<keyword evidence="5" id="KW-0500">Molybdenum</keyword>
<keyword evidence="6" id="KW-0547">Nucleotide-binding</keyword>
<dbReference type="EMBL" id="CP064791">
    <property type="protein sequence ID" value="QSG15620.1"/>
    <property type="molecule type" value="Genomic_DNA"/>
</dbReference>
<dbReference type="EC" id="7.3.2.6" evidence="13"/>
<keyword evidence="19" id="KW-1185">Reference proteome</keyword>
<keyword evidence="10" id="KW-0472">Membrane</keyword>
<evidence type="ECO:0000256" key="13">
    <source>
        <dbReference type="ARBA" id="ARBA00039025"/>
    </source>
</evidence>
<evidence type="ECO:0000256" key="9">
    <source>
        <dbReference type="ARBA" id="ARBA00023065"/>
    </source>
</evidence>
<gene>
    <name evidence="18" type="primary">potA3</name>
    <name evidence="18" type="ORF">HSEST_2104</name>
</gene>
<feature type="domain" description="ABC transporter" evidence="17">
    <location>
        <begin position="1"/>
        <end position="237"/>
    </location>
</feature>
<organism evidence="18 19">
    <name type="scientific">Halapricum desulfuricans</name>
    <dbReference type="NCBI Taxonomy" id="2841257"/>
    <lineage>
        <taxon>Archaea</taxon>
        <taxon>Methanobacteriati</taxon>
        <taxon>Methanobacteriota</taxon>
        <taxon>Stenosarchaea group</taxon>
        <taxon>Halobacteria</taxon>
        <taxon>Halobacteriales</taxon>
        <taxon>Haloarculaceae</taxon>
        <taxon>Halapricum</taxon>
    </lineage>
</organism>
<dbReference type="SMART" id="SM00382">
    <property type="entry name" value="AAA"/>
    <property type="match status" value="1"/>
</dbReference>
<comment type="similarity">
    <text evidence="11">Belongs to the ABC transporter superfamily. Sulfate/tungstate importer (TC 3.A.1.6) family.</text>
</comment>
<evidence type="ECO:0000256" key="4">
    <source>
        <dbReference type="ARBA" id="ARBA00022496"/>
    </source>
</evidence>
<keyword evidence="7" id="KW-0067">ATP-binding</keyword>
<dbReference type="GO" id="GO:1901238">
    <property type="term" value="F:ABC-type tungstate transporter activity"/>
    <property type="evidence" value="ECO:0007669"/>
    <property type="project" value="UniProtKB-EC"/>
</dbReference>
<dbReference type="AlphaFoldDB" id="A0A897NM83"/>
<dbReference type="InterPro" id="IPR015853">
    <property type="entry name" value="ABC_transpr_FbpC"/>
</dbReference>
<keyword evidence="9" id="KW-0406">Ion transport</keyword>
<keyword evidence="4" id="KW-0410">Iron transport</keyword>
<dbReference type="FunFam" id="3.40.50.300:FF:000425">
    <property type="entry name" value="Probable ABC transporter, ATP-binding subunit"/>
    <property type="match status" value="1"/>
</dbReference>
<keyword evidence="3" id="KW-1003">Cell membrane</keyword>
<evidence type="ECO:0000256" key="15">
    <source>
        <dbReference type="ARBA" id="ARBA00047936"/>
    </source>
</evidence>
<comment type="function">
    <text evidence="16">Part of the ABC transporter complex WtpABC involved in molybdate/tungstate import. Responsible for energy coupling to the transport system.</text>
</comment>
<keyword evidence="2" id="KW-0813">Transport</keyword>
<dbReference type="InterPro" id="IPR027417">
    <property type="entry name" value="P-loop_NTPase"/>
</dbReference>
<keyword evidence="8" id="KW-0408">Iron</keyword>
<evidence type="ECO:0000256" key="1">
    <source>
        <dbReference type="ARBA" id="ARBA00004202"/>
    </source>
</evidence>
<evidence type="ECO:0000256" key="2">
    <source>
        <dbReference type="ARBA" id="ARBA00022448"/>
    </source>
</evidence>
<dbReference type="PANTHER" id="PTHR42781:SF4">
    <property type="entry name" value="SPERMIDINE_PUTRESCINE IMPORT ATP-BINDING PROTEIN POTA"/>
    <property type="match status" value="1"/>
</dbReference>
<dbReference type="InterPro" id="IPR017871">
    <property type="entry name" value="ABC_transporter-like_CS"/>
</dbReference>
<evidence type="ECO:0000256" key="12">
    <source>
        <dbReference type="ARBA" id="ARBA00038781"/>
    </source>
</evidence>
<dbReference type="InterPro" id="IPR003593">
    <property type="entry name" value="AAA+_ATPase"/>
</dbReference>
<dbReference type="PROSITE" id="PS00211">
    <property type="entry name" value="ABC_TRANSPORTER_1"/>
    <property type="match status" value="1"/>
</dbReference>
<evidence type="ECO:0000256" key="6">
    <source>
        <dbReference type="ARBA" id="ARBA00022741"/>
    </source>
</evidence>
<dbReference type="SUPFAM" id="SSF50331">
    <property type="entry name" value="MOP-like"/>
    <property type="match status" value="1"/>
</dbReference>
<dbReference type="CDD" id="cd03259">
    <property type="entry name" value="ABC_Carb_Solutes_like"/>
    <property type="match status" value="1"/>
</dbReference>
<dbReference type="PROSITE" id="PS50893">
    <property type="entry name" value="ABC_TRANSPORTER_2"/>
    <property type="match status" value="1"/>
</dbReference>
<dbReference type="Gene3D" id="3.40.50.300">
    <property type="entry name" value="P-loop containing nucleotide triphosphate hydrolases"/>
    <property type="match status" value="1"/>
</dbReference>
<evidence type="ECO:0000259" key="17">
    <source>
        <dbReference type="PROSITE" id="PS50893"/>
    </source>
</evidence>
<comment type="subunit">
    <text evidence="12">The complex is composed of two ATP-binding proteins (WtpC), two transmembrane proteins (WtpB) and a solute-binding protein (WtpA).</text>
</comment>
<protein>
    <recommendedName>
        <fullName evidence="14">Molybdate/tungstate import ATP-binding protein WtpC</fullName>
        <ecNumber evidence="13">7.3.2.6</ecNumber>
    </recommendedName>
</protein>
<dbReference type="PANTHER" id="PTHR42781">
    <property type="entry name" value="SPERMIDINE/PUTRESCINE IMPORT ATP-BINDING PROTEIN POTA"/>
    <property type="match status" value="1"/>
</dbReference>
<evidence type="ECO:0000256" key="8">
    <source>
        <dbReference type="ARBA" id="ARBA00023004"/>
    </source>
</evidence>
<dbReference type="GO" id="GO:0016887">
    <property type="term" value="F:ATP hydrolysis activity"/>
    <property type="evidence" value="ECO:0007669"/>
    <property type="project" value="InterPro"/>
</dbReference>
<evidence type="ECO:0000313" key="18">
    <source>
        <dbReference type="EMBL" id="QSG15620.1"/>
    </source>
</evidence>
<dbReference type="InterPro" id="IPR008995">
    <property type="entry name" value="Mo/tungstate-bd_C_term_dom"/>
</dbReference>
<dbReference type="InterPro" id="IPR050093">
    <property type="entry name" value="ABC_SmlMolc_Importer"/>
</dbReference>
<comment type="catalytic activity">
    <reaction evidence="15">
        <text>tungstate(in) + ATP + H2O = tungstate(out) + ADP + phosphate + H(+)</text>
        <dbReference type="Rhea" id="RHEA:35027"/>
        <dbReference type="ChEBI" id="CHEBI:15377"/>
        <dbReference type="ChEBI" id="CHEBI:15378"/>
        <dbReference type="ChEBI" id="CHEBI:30616"/>
        <dbReference type="ChEBI" id="CHEBI:43474"/>
        <dbReference type="ChEBI" id="CHEBI:46502"/>
        <dbReference type="ChEBI" id="CHEBI:456216"/>
        <dbReference type="EC" id="7.3.2.6"/>
    </reaction>
</comment>
<evidence type="ECO:0000313" key="19">
    <source>
        <dbReference type="Proteomes" id="UP000663292"/>
    </source>
</evidence>
<reference evidence="18 19" key="1">
    <citation type="submission" date="2020-11" db="EMBL/GenBank/DDBJ databases">
        <title>Carbohydrate-dependent, anaerobic sulfur respiration: A novel catabolism in halophilic archaea.</title>
        <authorList>
            <person name="Sorokin D.Y."/>
            <person name="Messina E."/>
            <person name="Smedile F."/>
            <person name="La Cono V."/>
            <person name="Hallsworth J.E."/>
            <person name="Yakimov M.M."/>
        </authorList>
    </citation>
    <scope>NUCLEOTIDE SEQUENCE [LARGE SCALE GENOMIC DNA]</scope>
    <source>
        <strain evidence="18 19">HSR-Est</strain>
    </source>
</reference>
<dbReference type="GO" id="GO:0005524">
    <property type="term" value="F:ATP binding"/>
    <property type="evidence" value="ECO:0007669"/>
    <property type="project" value="UniProtKB-KW"/>
</dbReference>
<sequence>MDVAGLGKQFGDEPVLSDVSFSVRPDEIVALLGPSGCGKTTTLRCIAGVETPDEGTISIDGDVVESGDVSKPPEERHVGMVYQNYAIWPHKTVYENVVFPLKYTDNPFPESDYEHRVTELLELVEIAHLKDEPATNLSGGQQQRAALARALVHDPDLLLLDEPLSNLDKNLRTSMRDELQKLQHEVGVSVLYVTHDQEEAFYLADRVLIMNDGEIVERGDPSTLSRNPESPFTRQFLGGWNRFDGELTEVDGERLIEVPFGVFPLADVDVVPESIPNGPVQCFLRPTDVTVTADRTDAGAHFEAHGTVVTEGILGELYETTIAIDDADTEIVVRSETHHDLSRGGDVPVQFDLGSVQVYSGRGQPDAPSVDDA</sequence>
<dbReference type="GO" id="GO:0015408">
    <property type="term" value="F:ABC-type ferric iron transporter activity"/>
    <property type="evidence" value="ECO:0007669"/>
    <property type="project" value="InterPro"/>
</dbReference>
<evidence type="ECO:0000256" key="3">
    <source>
        <dbReference type="ARBA" id="ARBA00022475"/>
    </source>
</evidence>
<dbReference type="GO" id="GO:0005886">
    <property type="term" value="C:plasma membrane"/>
    <property type="evidence" value="ECO:0007669"/>
    <property type="project" value="UniProtKB-SubCell"/>
</dbReference>
<evidence type="ECO:0000256" key="14">
    <source>
        <dbReference type="ARBA" id="ARBA00041133"/>
    </source>
</evidence>
<accession>A0A897NM83</accession>
<name>A0A897NM83_9EURY</name>
<proteinExistence type="inferred from homology"/>